<keyword evidence="1" id="KW-0436">Ligase</keyword>
<dbReference type="InterPro" id="IPR042099">
    <property type="entry name" value="ANL_N_sf"/>
</dbReference>
<evidence type="ECO:0000313" key="1">
    <source>
        <dbReference type="EMBL" id="RDL14523.1"/>
    </source>
</evidence>
<comment type="caution">
    <text evidence="1">The sequence shown here is derived from an EMBL/GenBank/DDBJ whole genome shotgun (WGS) entry which is preliminary data.</text>
</comment>
<name>A0A370S449_PSEJE</name>
<organism evidence="1 2">
    <name type="scientific">Pseudomonas jessenii</name>
    <dbReference type="NCBI Taxonomy" id="77298"/>
    <lineage>
        <taxon>Bacteria</taxon>
        <taxon>Pseudomonadati</taxon>
        <taxon>Pseudomonadota</taxon>
        <taxon>Gammaproteobacteria</taxon>
        <taxon>Pseudomonadales</taxon>
        <taxon>Pseudomonadaceae</taxon>
        <taxon>Pseudomonas</taxon>
    </lineage>
</organism>
<proteinExistence type="predicted"/>
<reference evidence="1 2" key="1">
    <citation type="submission" date="2018-07" db="EMBL/GenBank/DDBJ databases">
        <title>Genome sequencing of rice bacterial endophytes.</title>
        <authorList>
            <person name="Venturi V."/>
        </authorList>
    </citation>
    <scope>NUCLEOTIDE SEQUENCE [LARGE SCALE GENOMIC DNA]</scope>
    <source>
        <strain evidence="1 2">E2333</strain>
    </source>
</reference>
<protein>
    <submittedName>
        <fullName evidence="1">Phenylacetate-CoA ligase</fullName>
    </submittedName>
</protein>
<dbReference type="GO" id="GO:0016874">
    <property type="term" value="F:ligase activity"/>
    <property type="evidence" value="ECO:0007669"/>
    <property type="project" value="UniProtKB-KW"/>
</dbReference>
<evidence type="ECO:0000313" key="2">
    <source>
        <dbReference type="Proteomes" id="UP000255365"/>
    </source>
</evidence>
<dbReference type="RefSeq" id="WP_115148057.1">
    <property type="nucleotide sequence ID" value="NZ_QRAV01000019.1"/>
</dbReference>
<accession>A0A370S449</accession>
<dbReference type="EMBL" id="QRAV01000019">
    <property type="protein sequence ID" value="RDL14523.1"/>
    <property type="molecule type" value="Genomic_DNA"/>
</dbReference>
<dbReference type="AlphaFoldDB" id="A0A370S449"/>
<dbReference type="SUPFAM" id="SSF56801">
    <property type="entry name" value="Acetyl-CoA synthetase-like"/>
    <property type="match status" value="1"/>
</dbReference>
<sequence length="436" mass="48954">MNITDSVGELINFARQHSPYYREHFAEVPGQIALLTELPIIDPDEFWRHSETLDLWPVLTDSAQGALVFRTGGSTSAGKLSVYNRDEWRRLVGDFGSALSVQFNPGDRVANLFFAGDLYASFLFIHDSLAHVRVDITEFPFTGDIDSQVLAQSIQQHRINVLAGLPAHLLTFAAWLERRKQTLPVVDTLLYGGESLFDSQRQILNLAFPNARIASIGYASVDAGFIGSSQRDCAEGEHRMHENHAILEIIDEYSGEVIESCDEVGLLVLTSPHRRLMPLIRYPVGDRACWREPLGTAQRKFAIKGRSASSHRVRVGILSLVPQEIAELIRRDAACDDWQLVIEQVALKDVLTLKWVPTAQSPDRADVNRQLETAMLELYPLITQLRADHLLELHIQCCTHEDLPRHPRSGKCLRVLDLRRYGHKDQEGPDGTADSA</sequence>
<gene>
    <name evidence="1" type="ORF">DEU51_119114</name>
</gene>
<dbReference type="PANTHER" id="PTHR43845:SF1">
    <property type="entry name" value="BLR5969 PROTEIN"/>
    <property type="match status" value="1"/>
</dbReference>
<dbReference type="PANTHER" id="PTHR43845">
    <property type="entry name" value="BLR5969 PROTEIN"/>
    <property type="match status" value="1"/>
</dbReference>
<dbReference type="Proteomes" id="UP000255365">
    <property type="component" value="Unassembled WGS sequence"/>
</dbReference>
<dbReference type="Gene3D" id="3.40.50.12780">
    <property type="entry name" value="N-terminal domain of ligase-like"/>
    <property type="match status" value="1"/>
</dbReference>